<organism evidence="1 2">
    <name type="scientific">Paenibacillus rigui</name>
    <dbReference type="NCBI Taxonomy" id="554312"/>
    <lineage>
        <taxon>Bacteria</taxon>
        <taxon>Bacillati</taxon>
        <taxon>Bacillota</taxon>
        <taxon>Bacilli</taxon>
        <taxon>Bacillales</taxon>
        <taxon>Paenibacillaceae</taxon>
        <taxon>Paenibacillus</taxon>
    </lineage>
</organism>
<name>A0A229UR55_9BACL</name>
<dbReference type="Pfam" id="PF10719">
    <property type="entry name" value="ComFB"/>
    <property type="match status" value="1"/>
</dbReference>
<sequence>MSVHNLMEDIVKSCLKDWMQHQPELAGVDEKTESDIMAIVLNQLPAKYVSTMQGEVFAKTQLRAQVETDVYRELAYAVQKVMNTDRRSVLLNDNLAQG</sequence>
<proteinExistence type="predicted"/>
<gene>
    <name evidence="1" type="ORF">CF651_12680</name>
</gene>
<dbReference type="EMBL" id="NMQW01000017">
    <property type="protein sequence ID" value="OXM86067.1"/>
    <property type="molecule type" value="Genomic_DNA"/>
</dbReference>
<dbReference type="AlphaFoldDB" id="A0A229UR55"/>
<accession>A0A229UR55</accession>
<keyword evidence="2" id="KW-1185">Reference proteome</keyword>
<dbReference type="Proteomes" id="UP000215509">
    <property type="component" value="Unassembled WGS sequence"/>
</dbReference>
<comment type="caution">
    <text evidence="1">The sequence shown here is derived from an EMBL/GenBank/DDBJ whole genome shotgun (WGS) entry which is preliminary data.</text>
</comment>
<evidence type="ECO:0000313" key="1">
    <source>
        <dbReference type="EMBL" id="OXM86067.1"/>
    </source>
</evidence>
<dbReference type="OrthoDB" id="5616024at2"/>
<evidence type="ECO:0000313" key="2">
    <source>
        <dbReference type="Proteomes" id="UP000215509"/>
    </source>
</evidence>
<reference evidence="1 2" key="1">
    <citation type="submission" date="2017-07" db="EMBL/GenBank/DDBJ databases">
        <title>Genome sequencing and assembly of Paenibacillus rigui.</title>
        <authorList>
            <person name="Mayilraj S."/>
        </authorList>
    </citation>
    <scope>NUCLEOTIDE SEQUENCE [LARGE SCALE GENOMIC DNA]</scope>
    <source>
        <strain evidence="1 2">JCM 16352</strain>
    </source>
</reference>
<dbReference type="RefSeq" id="WP_094015217.1">
    <property type="nucleotide sequence ID" value="NZ_NMQW01000017.1"/>
</dbReference>
<protein>
    <submittedName>
        <fullName evidence="1">Competence protein ComFB</fullName>
    </submittedName>
</protein>
<dbReference type="InterPro" id="IPR019657">
    <property type="entry name" value="ComFB"/>
</dbReference>